<dbReference type="Proteomes" id="UP000006352">
    <property type="component" value="Unassembled WGS sequence"/>
</dbReference>
<keyword evidence="2" id="KW-1133">Transmembrane helix</keyword>
<feature type="transmembrane region" description="Helical" evidence="2">
    <location>
        <begin position="427"/>
        <end position="445"/>
    </location>
</feature>
<feature type="transmembrane region" description="Helical" evidence="2">
    <location>
        <begin position="257"/>
        <end position="278"/>
    </location>
</feature>
<feature type="region of interest" description="Disordered" evidence="1">
    <location>
        <begin position="1"/>
        <end position="34"/>
    </location>
</feature>
<feature type="transmembrane region" description="Helical" evidence="2">
    <location>
        <begin position="400"/>
        <end position="420"/>
    </location>
</feature>
<feature type="region of interest" description="Disordered" evidence="1">
    <location>
        <begin position="500"/>
        <end position="530"/>
    </location>
</feature>
<feature type="region of interest" description="Disordered" evidence="1">
    <location>
        <begin position="132"/>
        <end position="152"/>
    </location>
</feature>
<gene>
    <name evidence="3" type="ORF">FIBRA_04263</name>
</gene>
<dbReference type="PANTHER" id="PTHR34391:SF2">
    <property type="entry name" value="TRP C-TERMINAL DOMAIN-CONTAINING PROTEIN"/>
    <property type="match status" value="1"/>
</dbReference>
<evidence type="ECO:0000313" key="4">
    <source>
        <dbReference type="Proteomes" id="UP000006352"/>
    </source>
</evidence>
<dbReference type="EMBL" id="HE797067">
    <property type="protein sequence ID" value="CCM02184.1"/>
    <property type="molecule type" value="Genomic_DNA"/>
</dbReference>
<organism evidence="3 4">
    <name type="scientific">Fibroporia radiculosa</name>
    <dbReference type="NCBI Taxonomy" id="599839"/>
    <lineage>
        <taxon>Eukaryota</taxon>
        <taxon>Fungi</taxon>
        <taxon>Dikarya</taxon>
        <taxon>Basidiomycota</taxon>
        <taxon>Agaricomycotina</taxon>
        <taxon>Agaricomycetes</taxon>
        <taxon>Polyporales</taxon>
        <taxon>Fibroporiaceae</taxon>
        <taxon>Fibroporia</taxon>
    </lineage>
</organism>
<protein>
    <recommendedName>
        <fullName evidence="5">TRP C-terminal domain-containing protein</fullName>
    </recommendedName>
</protein>
<dbReference type="GeneID" id="24097095"/>
<evidence type="ECO:0000313" key="3">
    <source>
        <dbReference type="EMBL" id="CCM02184.1"/>
    </source>
</evidence>
<dbReference type="PANTHER" id="PTHR34391">
    <property type="entry name" value="UPF0658 GOLGI APPARATUS MEMBRANE PROTEIN C1952.10C-RELATED"/>
    <property type="match status" value="1"/>
</dbReference>
<feature type="compositionally biased region" description="Basic and acidic residues" evidence="1">
    <location>
        <begin position="504"/>
        <end position="517"/>
    </location>
</feature>
<feature type="region of interest" description="Disordered" evidence="1">
    <location>
        <begin position="88"/>
        <end position="115"/>
    </location>
</feature>
<keyword evidence="4" id="KW-1185">Reference proteome</keyword>
<dbReference type="OrthoDB" id="2448307at2759"/>
<accession>J4H2V5</accession>
<feature type="transmembrane region" description="Helical" evidence="2">
    <location>
        <begin position="364"/>
        <end position="388"/>
    </location>
</feature>
<reference evidence="3 4" key="1">
    <citation type="journal article" date="2012" name="Appl. Environ. Microbiol.">
        <title>Short-read sequencing for genomic analysis of the brown rot fungus Fibroporia radiculosa.</title>
        <authorList>
            <person name="Tang J.D."/>
            <person name="Perkins A.D."/>
            <person name="Sonstegard T.S."/>
            <person name="Schroeder S.G."/>
            <person name="Burgess S.C."/>
            <person name="Diehl S.V."/>
        </authorList>
    </citation>
    <scope>NUCLEOTIDE SEQUENCE [LARGE SCALE GENOMIC DNA]</scope>
    <source>
        <strain evidence="3 4">TFFH 294</strain>
    </source>
</reference>
<sequence>MTAAMGCQSNGMRADGGTETGREAAATANGGKQCPAQLRGRLEDLDGSAGSAQVSSTLHLAQTFPLALLAGRPSQAFVLALPHSFTMSTQHPAQPDPYPSSAQSHPCPPKETKAPYDDLIDQYATSYKPYSAERPLTDVRQHNPEPIPLYPLASRQSNYSDISFKDAKDFDDHVPQHLDLGYPPKTSLEQGQDKPSRNFWGVLRAMFIPDSLSGRLYLLTVLVETAIDLAVEAELYLRLRQTGSTSGDSQESEKMPVYLSIFAIAHVFQYAMALDAVYARNTLQFIALTIFNALLLFYAIIEINEIGNPPVQSGISIHTLTIIIPIVISVAHIAYMTLGWKIYTEFGWKVYKFLGADRRIKSMYAHYQIFLCLMKFDLFFWIGFSVQFIWLVLSAHNAEYYLTCAAFPVSLLVLIIGHLAVRRENKWMMLTFMTGCAGAMVYFTYKLVKVVQLRNTSTYVDVWRTLAIFSVIAIILLLSTSVFACIVMNNFGKGLKAQMAKSSDQGRRRGKSQDIHRGPMSTHPNRMSIE</sequence>
<evidence type="ECO:0000256" key="2">
    <source>
        <dbReference type="SAM" id="Phobius"/>
    </source>
</evidence>
<dbReference type="AlphaFoldDB" id="J4H2V5"/>
<dbReference type="GO" id="GO:0005794">
    <property type="term" value="C:Golgi apparatus"/>
    <property type="evidence" value="ECO:0007669"/>
    <property type="project" value="TreeGrafter"/>
</dbReference>
<dbReference type="InParanoid" id="J4H2V5"/>
<dbReference type="RefSeq" id="XP_012181467.1">
    <property type="nucleotide sequence ID" value="XM_012326077.1"/>
</dbReference>
<evidence type="ECO:0000256" key="1">
    <source>
        <dbReference type="SAM" id="MobiDB-lite"/>
    </source>
</evidence>
<dbReference type="HOGENOM" id="CLU_029564_0_1_1"/>
<feature type="transmembrane region" description="Helical" evidence="2">
    <location>
        <begin position="315"/>
        <end position="343"/>
    </location>
</feature>
<feature type="transmembrane region" description="Helical" evidence="2">
    <location>
        <begin position="465"/>
        <end position="491"/>
    </location>
</feature>
<feature type="transmembrane region" description="Helical" evidence="2">
    <location>
        <begin position="285"/>
        <end position="303"/>
    </location>
</feature>
<dbReference type="InterPro" id="IPR040410">
    <property type="entry name" value="UPF0658_Golgi"/>
</dbReference>
<keyword evidence="2" id="KW-0472">Membrane</keyword>
<evidence type="ECO:0008006" key="5">
    <source>
        <dbReference type="Google" id="ProtNLM"/>
    </source>
</evidence>
<keyword evidence="2" id="KW-0812">Transmembrane</keyword>
<name>J4H2V5_9APHY</name>
<proteinExistence type="predicted"/>